<dbReference type="EMBL" id="BRXZ01000691">
    <property type="protein sequence ID" value="GMH51002.1"/>
    <property type="molecule type" value="Genomic_DNA"/>
</dbReference>
<keyword evidence="3" id="KW-1185">Reference proteome</keyword>
<reference evidence="2" key="1">
    <citation type="submission" date="2022-07" db="EMBL/GenBank/DDBJ databases">
        <title>Genome analysis of Parmales, a sister group of diatoms, reveals the evolutionary specialization of diatoms from phago-mixotrophs to photoautotrophs.</title>
        <authorList>
            <person name="Ban H."/>
            <person name="Sato S."/>
            <person name="Yoshikawa S."/>
            <person name="Kazumasa Y."/>
            <person name="Nakamura Y."/>
            <person name="Ichinomiya M."/>
            <person name="Saitoh K."/>
            <person name="Sato N."/>
            <person name="Blanc-Mathieu R."/>
            <person name="Endo H."/>
            <person name="Kuwata A."/>
            <person name="Ogata H."/>
        </authorList>
    </citation>
    <scope>NUCLEOTIDE SEQUENCE</scope>
</reference>
<dbReference type="InterPro" id="IPR051207">
    <property type="entry name" value="ComplexI_NDUFA9_subunit"/>
</dbReference>
<dbReference type="SUPFAM" id="SSF51735">
    <property type="entry name" value="NAD(P)-binding Rossmann-fold domains"/>
    <property type="match status" value="1"/>
</dbReference>
<protein>
    <recommendedName>
        <fullName evidence="1">NAD(P)-binding domain-containing protein</fullName>
    </recommendedName>
</protein>
<dbReference type="Pfam" id="PF13460">
    <property type="entry name" value="NAD_binding_10"/>
    <property type="match status" value="1"/>
</dbReference>
<feature type="domain" description="NAD(P)-binding" evidence="1">
    <location>
        <begin position="10"/>
        <end position="133"/>
    </location>
</feature>
<proteinExistence type="predicted"/>
<dbReference type="OrthoDB" id="10259101at2759"/>
<evidence type="ECO:0000259" key="1">
    <source>
        <dbReference type="Pfam" id="PF13460"/>
    </source>
</evidence>
<dbReference type="GO" id="GO:0044877">
    <property type="term" value="F:protein-containing complex binding"/>
    <property type="evidence" value="ECO:0007669"/>
    <property type="project" value="TreeGrafter"/>
</dbReference>
<gene>
    <name evidence="2" type="ORF">TrRE_jg7955</name>
</gene>
<dbReference type="AlphaFoldDB" id="A0A9W7DQK1"/>
<dbReference type="InterPro" id="IPR016040">
    <property type="entry name" value="NAD(P)-bd_dom"/>
</dbReference>
<dbReference type="InterPro" id="IPR036291">
    <property type="entry name" value="NAD(P)-bd_dom_sf"/>
</dbReference>
<evidence type="ECO:0000313" key="3">
    <source>
        <dbReference type="Proteomes" id="UP001165082"/>
    </source>
</evidence>
<dbReference type="Gene3D" id="3.40.50.720">
    <property type="entry name" value="NAD(P)-binding Rossmann-like Domain"/>
    <property type="match status" value="1"/>
</dbReference>
<dbReference type="Proteomes" id="UP001165082">
    <property type="component" value="Unassembled WGS sequence"/>
</dbReference>
<dbReference type="GO" id="GO:0005739">
    <property type="term" value="C:mitochondrion"/>
    <property type="evidence" value="ECO:0007669"/>
    <property type="project" value="TreeGrafter"/>
</dbReference>
<accession>A0A9W7DQK1</accession>
<dbReference type="PANTHER" id="PTHR12126">
    <property type="entry name" value="NADH-UBIQUINONE OXIDOREDUCTASE 39 KDA SUBUNIT-RELATED"/>
    <property type="match status" value="1"/>
</dbReference>
<evidence type="ECO:0000313" key="2">
    <source>
        <dbReference type="EMBL" id="GMH51002.1"/>
    </source>
</evidence>
<dbReference type="PANTHER" id="PTHR12126:SF16">
    <property type="entry name" value="MIOREX COMPLEX COMPONENT 2"/>
    <property type="match status" value="1"/>
</dbReference>
<name>A0A9W7DQK1_9STRA</name>
<comment type="caution">
    <text evidence="2">The sequence shown here is derived from an EMBL/GenBank/DDBJ whole genome shotgun (WGS) entry which is preliminary data.</text>
</comment>
<sequence length="363" mass="38702">MATPRVAVFGGSGYIGSEVSRLLVDAGVEDLLVISRAGGPRPKQQRWTEKCTYIKADMLSPSPSTIPQLGEIDVAISCIGHMRPSPKWDGFFGLHYEQRQLELENGLMTERIVDAAKQAGAKRFIYVSLWSLSKYALYGALEGFVKGKLRGEEAVRSAFPNASVIVSPHLVVGKARFPVLGQLLRAYTSNPFAKGYNKMMRGMKETVSDFWPQDAISEIQNTPPSDVTAVARTVAAAALNVPLKVSQEDAYSPDGSEVSPPPLDVIDGPFSIQAAALLASDEALRAAAAVSNVPTDATPTGVVTLPACDLPTDFVPTPTSHGSPNDGALFGAKPLLFPLPPALSVLGFFVALILESYKHAPPT</sequence>
<organism evidence="2 3">
    <name type="scientific">Triparma retinervis</name>
    <dbReference type="NCBI Taxonomy" id="2557542"/>
    <lineage>
        <taxon>Eukaryota</taxon>
        <taxon>Sar</taxon>
        <taxon>Stramenopiles</taxon>
        <taxon>Ochrophyta</taxon>
        <taxon>Bolidophyceae</taxon>
        <taxon>Parmales</taxon>
        <taxon>Triparmaceae</taxon>
        <taxon>Triparma</taxon>
    </lineage>
</organism>